<keyword evidence="1" id="KW-1133">Transmembrane helix</keyword>
<sequence length="69" mass="8112">MMMAYITQYYLMLLQIRPLSFYLGEWDSSSFLFLFLFVQSGFLSIISEFSVNLFFLSISVLLTVKFSII</sequence>
<dbReference type="AlphaFoldDB" id="A0A2G5DMA6"/>
<evidence type="ECO:0000256" key="1">
    <source>
        <dbReference type="SAM" id="Phobius"/>
    </source>
</evidence>
<protein>
    <submittedName>
        <fullName evidence="2">Uncharacterized protein</fullName>
    </submittedName>
</protein>
<keyword evidence="1" id="KW-0812">Transmembrane</keyword>
<organism evidence="2 3">
    <name type="scientific">Aquilegia coerulea</name>
    <name type="common">Rocky mountain columbine</name>
    <dbReference type="NCBI Taxonomy" id="218851"/>
    <lineage>
        <taxon>Eukaryota</taxon>
        <taxon>Viridiplantae</taxon>
        <taxon>Streptophyta</taxon>
        <taxon>Embryophyta</taxon>
        <taxon>Tracheophyta</taxon>
        <taxon>Spermatophyta</taxon>
        <taxon>Magnoliopsida</taxon>
        <taxon>Ranunculales</taxon>
        <taxon>Ranunculaceae</taxon>
        <taxon>Thalictroideae</taxon>
        <taxon>Aquilegia</taxon>
    </lineage>
</organism>
<name>A0A2G5DMA6_AQUCA</name>
<accession>A0A2G5DMA6</accession>
<proteinExistence type="predicted"/>
<dbReference type="Proteomes" id="UP000230069">
    <property type="component" value="Unassembled WGS sequence"/>
</dbReference>
<gene>
    <name evidence="2" type="ORF">AQUCO_01700321v1</name>
</gene>
<keyword evidence="1" id="KW-0472">Membrane</keyword>
<keyword evidence="3" id="KW-1185">Reference proteome</keyword>
<dbReference type="InParanoid" id="A0A2G5DMA6"/>
<evidence type="ECO:0000313" key="2">
    <source>
        <dbReference type="EMBL" id="PIA44642.1"/>
    </source>
</evidence>
<dbReference type="EMBL" id="KZ305034">
    <property type="protein sequence ID" value="PIA44642.1"/>
    <property type="molecule type" value="Genomic_DNA"/>
</dbReference>
<reference evidence="2 3" key="1">
    <citation type="submission" date="2017-09" db="EMBL/GenBank/DDBJ databases">
        <title>WGS assembly of Aquilegia coerulea Goldsmith.</title>
        <authorList>
            <person name="Hodges S."/>
            <person name="Kramer E."/>
            <person name="Nordborg M."/>
            <person name="Tomkins J."/>
            <person name="Borevitz J."/>
            <person name="Derieg N."/>
            <person name="Yan J."/>
            <person name="Mihaltcheva S."/>
            <person name="Hayes R.D."/>
            <person name="Rokhsar D."/>
        </authorList>
    </citation>
    <scope>NUCLEOTIDE SEQUENCE [LARGE SCALE GENOMIC DNA]</scope>
    <source>
        <strain evidence="3">cv. Goldsmith</strain>
    </source>
</reference>
<evidence type="ECO:0000313" key="3">
    <source>
        <dbReference type="Proteomes" id="UP000230069"/>
    </source>
</evidence>
<feature type="transmembrane region" description="Helical" evidence="1">
    <location>
        <begin position="49"/>
        <end position="68"/>
    </location>
</feature>